<evidence type="ECO:0000256" key="1">
    <source>
        <dbReference type="ARBA" id="ARBA00004141"/>
    </source>
</evidence>
<dbReference type="InterPro" id="IPR003339">
    <property type="entry name" value="ABC/ECF_trnsptr_transmembrane"/>
</dbReference>
<keyword evidence="3 5" id="KW-1133">Transmembrane helix</keyword>
<keyword evidence="2 5" id="KW-0812">Transmembrane</keyword>
<dbReference type="RefSeq" id="WP_171416720.1">
    <property type="nucleotide sequence ID" value="NZ_JABFOR010000011.1"/>
</dbReference>
<sequence>MQAWLNRIDPITKGIWLFGTGLAVMVSMKLAWQCGWFSSLLIIGLTGSGWTVSRWRMVITLLIGFALPLFIFQCLVLPGESIKLEIFGLTLTEEAYRNSLTLTLRAMTLFLSSLLFASTTAPRDVVTALSHHMRLPDRFAFSVAIALRFVPLLAEEARSIREAQRLRQLAAPQGIGERLRLANRYAAAVISGAMRRVQNVATAMEAKQFGSKYARTSWRTLRFTGLGICFAALSVAAMTVTILIG</sequence>
<dbReference type="GO" id="GO:0005886">
    <property type="term" value="C:plasma membrane"/>
    <property type="evidence" value="ECO:0007669"/>
    <property type="project" value="TreeGrafter"/>
</dbReference>
<dbReference type="EMBL" id="JABFOR010000011">
    <property type="protein sequence ID" value="NOJ71173.1"/>
    <property type="molecule type" value="Genomic_DNA"/>
</dbReference>
<keyword evidence="4 5" id="KW-0472">Membrane</keyword>
<accession>A0AAP7A1L4</accession>
<dbReference type="AlphaFoldDB" id="A0AAP7A1L4"/>
<evidence type="ECO:0000313" key="7">
    <source>
        <dbReference type="Proteomes" id="UP000552038"/>
    </source>
</evidence>
<evidence type="ECO:0000256" key="4">
    <source>
        <dbReference type="ARBA" id="ARBA00023136"/>
    </source>
</evidence>
<dbReference type="Proteomes" id="UP000552038">
    <property type="component" value="Unassembled WGS sequence"/>
</dbReference>
<protein>
    <submittedName>
        <fullName evidence="6">Energy-coupling factor transporter transmembrane protein EcfT</fullName>
    </submittedName>
</protein>
<proteinExistence type="predicted"/>
<comment type="subcellular location">
    <subcellularLocation>
        <location evidence="1">Membrane</location>
        <topology evidence="1">Multi-pass membrane protein</topology>
    </subcellularLocation>
</comment>
<feature type="transmembrane region" description="Helical" evidence="5">
    <location>
        <begin position="221"/>
        <end position="244"/>
    </location>
</feature>
<evidence type="ECO:0000256" key="5">
    <source>
        <dbReference type="SAM" id="Phobius"/>
    </source>
</evidence>
<feature type="transmembrane region" description="Helical" evidence="5">
    <location>
        <begin position="15"/>
        <end position="43"/>
    </location>
</feature>
<reference evidence="6 7" key="1">
    <citation type="submission" date="2020-05" db="EMBL/GenBank/DDBJ databases">
        <title>Whole genome sequencing and identification of novel metabolites from Paenibacillus alvei strain JR949.</title>
        <authorList>
            <person name="Rajendhran J."/>
            <person name="Sree Pranav P."/>
            <person name="Mahalakshmi B."/>
            <person name="Karthikeyan R."/>
        </authorList>
    </citation>
    <scope>NUCLEOTIDE SEQUENCE [LARGE SCALE GENOMIC DNA]</scope>
    <source>
        <strain evidence="6 7">JR949</strain>
    </source>
</reference>
<organism evidence="6 7">
    <name type="scientific">Paenibacillus alvei</name>
    <name type="common">Bacillus alvei</name>
    <dbReference type="NCBI Taxonomy" id="44250"/>
    <lineage>
        <taxon>Bacteria</taxon>
        <taxon>Bacillati</taxon>
        <taxon>Bacillota</taxon>
        <taxon>Bacilli</taxon>
        <taxon>Bacillales</taxon>
        <taxon>Paenibacillaceae</taxon>
        <taxon>Paenibacillus</taxon>
    </lineage>
</organism>
<dbReference type="PANTHER" id="PTHR33514:SF13">
    <property type="entry name" value="PROTEIN ABCI12, CHLOROPLASTIC"/>
    <property type="match status" value="1"/>
</dbReference>
<dbReference type="Pfam" id="PF02361">
    <property type="entry name" value="CbiQ"/>
    <property type="match status" value="1"/>
</dbReference>
<feature type="transmembrane region" description="Helical" evidence="5">
    <location>
        <begin position="55"/>
        <end position="78"/>
    </location>
</feature>
<evidence type="ECO:0000256" key="2">
    <source>
        <dbReference type="ARBA" id="ARBA00022692"/>
    </source>
</evidence>
<name>A0AAP7A1L4_PAEAL</name>
<evidence type="ECO:0000256" key="3">
    <source>
        <dbReference type="ARBA" id="ARBA00022989"/>
    </source>
</evidence>
<comment type="caution">
    <text evidence="6">The sequence shown here is derived from an EMBL/GenBank/DDBJ whole genome shotgun (WGS) entry which is preliminary data.</text>
</comment>
<evidence type="ECO:0000313" key="6">
    <source>
        <dbReference type="EMBL" id="NOJ71173.1"/>
    </source>
</evidence>
<gene>
    <name evidence="6" type="ORF">HMI46_11460</name>
</gene>
<dbReference type="PANTHER" id="PTHR33514">
    <property type="entry name" value="PROTEIN ABCI12, CHLOROPLASTIC"/>
    <property type="match status" value="1"/>
</dbReference>
<dbReference type="CDD" id="cd16914">
    <property type="entry name" value="EcfT"/>
    <property type="match status" value="1"/>
</dbReference>